<dbReference type="InterPro" id="IPR012944">
    <property type="entry name" value="SusD_RagB_dom"/>
</dbReference>
<accession>A0A1M6T9E0</accession>
<evidence type="ECO:0000256" key="3">
    <source>
        <dbReference type="ARBA" id="ARBA00022729"/>
    </source>
</evidence>
<evidence type="ECO:0000256" key="1">
    <source>
        <dbReference type="ARBA" id="ARBA00004442"/>
    </source>
</evidence>
<dbReference type="OrthoDB" id="5694214at2"/>
<proteinExistence type="inferred from homology"/>
<dbReference type="Proteomes" id="UP000650994">
    <property type="component" value="Unassembled WGS sequence"/>
</dbReference>
<keyword evidence="5" id="KW-0998">Cell outer membrane</keyword>
<evidence type="ECO:0000313" key="10">
    <source>
        <dbReference type="EMBL" id="SHK53692.1"/>
    </source>
</evidence>
<evidence type="ECO:0000256" key="6">
    <source>
        <dbReference type="SAM" id="SignalP"/>
    </source>
</evidence>
<feature type="domain" description="SusD-like N-terminal" evidence="8">
    <location>
        <begin position="151"/>
        <end position="239"/>
    </location>
</feature>
<reference evidence="11" key="2">
    <citation type="submission" date="2016-11" db="EMBL/GenBank/DDBJ databases">
        <authorList>
            <person name="Varghese N."/>
            <person name="Submissions S."/>
        </authorList>
    </citation>
    <scope>NUCLEOTIDE SEQUENCE [LARGE SCALE GENOMIC DNA]</scope>
    <source>
        <strain evidence="11">DSM 27989</strain>
    </source>
</reference>
<dbReference type="Gene3D" id="1.25.40.10">
    <property type="entry name" value="Tetratricopeptide repeat domain"/>
    <property type="match status" value="1"/>
</dbReference>
<keyword evidence="3 6" id="KW-0732">Signal</keyword>
<reference evidence="12" key="4">
    <citation type="journal article" date="2019" name="Int. J. Syst. Evol. Microbiol.">
        <title>The Global Catalogue of Microorganisms (GCM) 10K type strain sequencing project: providing services to taxonomists for standard genome sequencing and annotation.</title>
        <authorList>
            <consortium name="The Broad Institute Genomics Platform"/>
            <consortium name="The Broad Institute Genome Sequencing Center for Infectious Disease"/>
            <person name="Wu L."/>
            <person name="Ma J."/>
        </authorList>
    </citation>
    <scope>NUCLEOTIDE SEQUENCE [LARGE SCALE GENOMIC DNA]</scope>
    <source>
        <strain evidence="12">CGMCC 1.12707</strain>
    </source>
</reference>
<dbReference type="InterPro" id="IPR011990">
    <property type="entry name" value="TPR-like_helical_dom_sf"/>
</dbReference>
<feature type="chain" id="PRO_5009921054" evidence="6">
    <location>
        <begin position="26"/>
        <end position="539"/>
    </location>
</feature>
<reference evidence="9" key="5">
    <citation type="submission" date="2024-05" db="EMBL/GenBank/DDBJ databases">
        <authorList>
            <person name="Sun Q."/>
            <person name="Zhou Y."/>
        </authorList>
    </citation>
    <scope>NUCLEOTIDE SEQUENCE</scope>
    <source>
        <strain evidence="9">CGMCC 1.12707</strain>
    </source>
</reference>
<reference evidence="9" key="1">
    <citation type="journal article" date="2014" name="Int. J. Syst. Evol. Microbiol.">
        <title>Complete genome of a new Firmicutes species belonging to the dominant human colonic microbiota ('Ruminococcus bicirculans') reveals two chromosomes and a selective capacity to utilize plant glucans.</title>
        <authorList>
            <consortium name="NISC Comparative Sequencing Program"/>
            <person name="Wegmann U."/>
            <person name="Louis P."/>
            <person name="Goesmann A."/>
            <person name="Henrissat B."/>
            <person name="Duncan S.H."/>
            <person name="Flint H.J."/>
        </authorList>
    </citation>
    <scope>NUCLEOTIDE SEQUENCE</scope>
    <source>
        <strain evidence="9">CGMCC 1.12707</strain>
    </source>
</reference>
<evidence type="ECO:0000256" key="5">
    <source>
        <dbReference type="ARBA" id="ARBA00023237"/>
    </source>
</evidence>
<reference evidence="10" key="3">
    <citation type="submission" date="2016-11" db="EMBL/GenBank/DDBJ databases">
        <authorList>
            <person name="Jaros S."/>
            <person name="Januszkiewicz K."/>
            <person name="Wedrychowicz H."/>
        </authorList>
    </citation>
    <scope>NUCLEOTIDE SEQUENCE [LARGE SCALE GENOMIC DNA]</scope>
    <source>
        <strain evidence="10">DSM 27989</strain>
    </source>
</reference>
<protein>
    <submittedName>
        <fullName evidence="9">Outer membrane protein</fullName>
    </submittedName>
    <submittedName>
        <fullName evidence="10">Starch-binding associating with outer membrane</fullName>
    </submittedName>
</protein>
<evidence type="ECO:0000256" key="2">
    <source>
        <dbReference type="ARBA" id="ARBA00006275"/>
    </source>
</evidence>
<keyword evidence="12" id="KW-1185">Reference proteome</keyword>
<organism evidence="10 11">
    <name type="scientific">Chishuiella changwenlii</name>
    <dbReference type="NCBI Taxonomy" id="1434701"/>
    <lineage>
        <taxon>Bacteria</taxon>
        <taxon>Pseudomonadati</taxon>
        <taxon>Bacteroidota</taxon>
        <taxon>Flavobacteriia</taxon>
        <taxon>Flavobacteriales</taxon>
        <taxon>Weeksellaceae</taxon>
        <taxon>Chishuiella</taxon>
    </lineage>
</organism>
<dbReference type="Gene3D" id="1.10.3780.10">
    <property type="entry name" value="SusD-like"/>
    <property type="match status" value="1"/>
</dbReference>
<dbReference type="EMBL" id="BMFL01000006">
    <property type="protein sequence ID" value="GGE95374.1"/>
    <property type="molecule type" value="Genomic_DNA"/>
</dbReference>
<dbReference type="EMBL" id="FRBH01000001">
    <property type="protein sequence ID" value="SHK53692.1"/>
    <property type="molecule type" value="Genomic_DNA"/>
</dbReference>
<dbReference type="PROSITE" id="PS51257">
    <property type="entry name" value="PROKAR_LIPOPROTEIN"/>
    <property type="match status" value="1"/>
</dbReference>
<comment type="similarity">
    <text evidence="2">Belongs to the SusD family.</text>
</comment>
<feature type="domain" description="RagB/SusD" evidence="7">
    <location>
        <begin position="383"/>
        <end position="539"/>
    </location>
</feature>
<dbReference type="AlphaFoldDB" id="A0A1M6T9E0"/>
<evidence type="ECO:0000259" key="7">
    <source>
        <dbReference type="Pfam" id="PF07980"/>
    </source>
</evidence>
<dbReference type="GO" id="GO:0009279">
    <property type="term" value="C:cell outer membrane"/>
    <property type="evidence" value="ECO:0007669"/>
    <property type="project" value="UniProtKB-SubCell"/>
</dbReference>
<evidence type="ECO:0000313" key="11">
    <source>
        <dbReference type="Proteomes" id="UP000184120"/>
    </source>
</evidence>
<dbReference type="Pfam" id="PF07980">
    <property type="entry name" value="SusD_RagB"/>
    <property type="match status" value="1"/>
</dbReference>
<sequence length="539" mass="59024">MKFTKLKISKLLLIGFLSLSTFSCHDDLDLSPVDPDVISENQVFSDPAQAKNALAKLYAALALTGQAGPDGQPDITGIDEGASQFSRMLFTLNEFTTDEAIVSWGDAGIPNMHAMSWGASNPFIEGMYFRLAQTVSFTNSFITNAAPLAGSNEEVKKYVAEARWIRAYAYYNLLDLFANVPLVTEVTTALPTQSNRQEIYTFVESELKALENDLAAARSNEYGRVDKVAAYALLSRLYLNAEIWVNQNKYTDAANYAKLAIESGYVLNTTDVNGNGSAYDELFLADNNSNGAQNEFIFALNFDGNYSRSYGGTTFLVKGAIGGQMVPSESGVNGGWGGPRTTKALVSKFDASITQRDGSNNPIAWGDKRAMFFTAGQTYEIQDVGVFAEGYAVRKFSNKTSTGGNGTDATLEFVDTDLPIIRVAEMYLNYAEAALRGGGDTGLALTYINKLRERGYGNTSGNVTSINLDFVLDERSRELYWEGTRRTDLIRFNRFTSNYNWPFKGGVAGGTNVEGHRNLFPLPFNAIAINPNLKQNTGY</sequence>
<dbReference type="CDD" id="cd08977">
    <property type="entry name" value="SusD"/>
    <property type="match status" value="1"/>
</dbReference>
<dbReference type="Pfam" id="PF14322">
    <property type="entry name" value="SusD-like_3"/>
    <property type="match status" value="1"/>
</dbReference>
<dbReference type="Gene3D" id="1.25.40.390">
    <property type="match status" value="1"/>
</dbReference>
<feature type="signal peptide" evidence="6">
    <location>
        <begin position="1"/>
        <end position="25"/>
    </location>
</feature>
<evidence type="ECO:0000256" key="4">
    <source>
        <dbReference type="ARBA" id="ARBA00023136"/>
    </source>
</evidence>
<dbReference type="SUPFAM" id="SSF48452">
    <property type="entry name" value="TPR-like"/>
    <property type="match status" value="1"/>
</dbReference>
<evidence type="ECO:0000259" key="8">
    <source>
        <dbReference type="Pfam" id="PF14322"/>
    </source>
</evidence>
<dbReference type="STRING" id="1434701.SAMN05443634_101324"/>
<dbReference type="Proteomes" id="UP000184120">
    <property type="component" value="Unassembled WGS sequence"/>
</dbReference>
<name>A0A1M6T9E0_9FLAO</name>
<gene>
    <name evidence="9" type="ORF">GCM10010984_11120</name>
    <name evidence="10" type="ORF">SAMN05443634_101324</name>
</gene>
<evidence type="ECO:0000313" key="12">
    <source>
        <dbReference type="Proteomes" id="UP000650994"/>
    </source>
</evidence>
<comment type="subcellular location">
    <subcellularLocation>
        <location evidence="1">Cell outer membrane</location>
    </subcellularLocation>
</comment>
<dbReference type="InterPro" id="IPR033985">
    <property type="entry name" value="SusD-like_N"/>
</dbReference>
<dbReference type="RefSeq" id="WP_072929213.1">
    <property type="nucleotide sequence ID" value="NZ_BMFL01000006.1"/>
</dbReference>
<keyword evidence="4" id="KW-0472">Membrane</keyword>
<evidence type="ECO:0000313" key="9">
    <source>
        <dbReference type="EMBL" id="GGE95374.1"/>
    </source>
</evidence>